<evidence type="ECO:0000313" key="6">
    <source>
        <dbReference type="Proteomes" id="UP001589748"/>
    </source>
</evidence>
<keyword evidence="3" id="KW-0804">Transcription</keyword>
<dbReference type="PANTHER" id="PTHR30146">
    <property type="entry name" value="LACI-RELATED TRANSCRIPTIONAL REPRESSOR"/>
    <property type="match status" value="1"/>
</dbReference>
<dbReference type="RefSeq" id="WP_380134943.1">
    <property type="nucleotide sequence ID" value="NZ_JBHLUI010000003.1"/>
</dbReference>
<dbReference type="InterPro" id="IPR046335">
    <property type="entry name" value="LacI/GalR-like_sensor"/>
</dbReference>
<evidence type="ECO:0000256" key="2">
    <source>
        <dbReference type="ARBA" id="ARBA00023125"/>
    </source>
</evidence>
<gene>
    <name evidence="5" type="ORF">ACFFVI_09395</name>
</gene>
<dbReference type="InterPro" id="IPR010982">
    <property type="entry name" value="Lambda_DNA-bd_dom_sf"/>
</dbReference>
<dbReference type="SUPFAM" id="SSF47413">
    <property type="entry name" value="lambda repressor-like DNA-binding domains"/>
    <property type="match status" value="1"/>
</dbReference>
<protein>
    <submittedName>
        <fullName evidence="5">LacI family DNA-binding transcriptional regulator</fullName>
    </submittedName>
</protein>
<dbReference type="Gene3D" id="3.40.50.2300">
    <property type="match status" value="2"/>
</dbReference>
<dbReference type="SMART" id="SM00354">
    <property type="entry name" value="HTH_LACI"/>
    <property type="match status" value="1"/>
</dbReference>
<keyword evidence="6" id="KW-1185">Reference proteome</keyword>
<keyword evidence="2 5" id="KW-0238">DNA-binding</keyword>
<keyword evidence="1" id="KW-0805">Transcription regulation</keyword>
<dbReference type="InterPro" id="IPR000843">
    <property type="entry name" value="HTH_LacI"/>
</dbReference>
<organism evidence="5 6">
    <name type="scientific">Kineococcus gynurae</name>
    <dbReference type="NCBI Taxonomy" id="452979"/>
    <lineage>
        <taxon>Bacteria</taxon>
        <taxon>Bacillati</taxon>
        <taxon>Actinomycetota</taxon>
        <taxon>Actinomycetes</taxon>
        <taxon>Kineosporiales</taxon>
        <taxon>Kineosporiaceae</taxon>
        <taxon>Kineococcus</taxon>
    </lineage>
</organism>
<dbReference type="EMBL" id="JBHMDM010000004">
    <property type="protein sequence ID" value="MFB9377185.1"/>
    <property type="molecule type" value="Genomic_DNA"/>
</dbReference>
<dbReference type="Pfam" id="PF00356">
    <property type="entry name" value="LacI"/>
    <property type="match status" value="1"/>
</dbReference>
<evidence type="ECO:0000259" key="4">
    <source>
        <dbReference type="PROSITE" id="PS50932"/>
    </source>
</evidence>
<proteinExistence type="predicted"/>
<accession>A0ABV5LSX8</accession>
<dbReference type="Pfam" id="PF13377">
    <property type="entry name" value="Peripla_BP_3"/>
    <property type="match status" value="1"/>
</dbReference>
<dbReference type="PANTHER" id="PTHR30146:SF155">
    <property type="entry name" value="ALANINE RACEMASE"/>
    <property type="match status" value="1"/>
</dbReference>
<comment type="caution">
    <text evidence="5">The sequence shown here is derived from an EMBL/GenBank/DDBJ whole genome shotgun (WGS) entry which is preliminary data.</text>
</comment>
<sequence>MSTRPTIRSVAARAGVSKSLVSLVLQDSPKVGPERRAAVMAAIEELGYRPDPTARSLAERRTRTIGVVLDDLRNPWFVDLLDGLRPVLLEAGLRPVLGDTRTEPDVAAVFAQLRVDGLVVVGTREDPHAVEEVARGVPTVLAGSRDSYDAPVDTVAGDDRAGVRLLVVHLVGLGHRRIGHVAGTGSVGRLRRAAVEESVRAAGGEVLVATGDMTEDAGFRCGLELLGGRDRPSAVVGANDVSAVGLLAAADELGLRVPEDVSVTGYDDIALARSRRTALTTVDNGAARVGGLAGEELLARIADPHRAPVTTLVPPRLVVRTTTGPAPDLSPG</sequence>
<dbReference type="SUPFAM" id="SSF53822">
    <property type="entry name" value="Periplasmic binding protein-like I"/>
    <property type="match status" value="1"/>
</dbReference>
<dbReference type="InterPro" id="IPR028082">
    <property type="entry name" value="Peripla_BP_I"/>
</dbReference>
<dbReference type="CDD" id="cd01392">
    <property type="entry name" value="HTH_LacI"/>
    <property type="match status" value="1"/>
</dbReference>
<dbReference type="Proteomes" id="UP001589748">
    <property type="component" value="Unassembled WGS sequence"/>
</dbReference>
<dbReference type="GO" id="GO:0003677">
    <property type="term" value="F:DNA binding"/>
    <property type="evidence" value="ECO:0007669"/>
    <property type="project" value="UniProtKB-KW"/>
</dbReference>
<evidence type="ECO:0000256" key="1">
    <source>
        <dbReference type="ARBA" id="ARBA00023015"/>
    </source>
</evidence>
<evidence type="ECO:0000256" key="3">
    <source>
        <dbReference type="ARBA" id="ARBA00023163"/>
    </source>
</evidence>
<dbReference type="CDD" id="cd06267">
    <property type="entry name" value="PBP1_LacI_sugar_binding-like"/>
    <property type="match status" value="1"/>
</dbReference>
<dbReference type="PROSITE" id="PS50932">
    <property type="entry name" value="HTH_LACI_2"/>
    <property type="match status" value="1"/>
</dbReference>
<dbReference type="Gene3D" id="1.10.260.40">
    <property type="entry name" value="lambda repressor-like DNA-binding domains"/>
    <property type="match status" value="1"/>
</dbReference>
<feature type="domain" description="HTH lacI-type" evidence="4">
    <location>
        <begin position="5"/>
        <end position="59"/>
    </location>
</feature>
<evidence type="ECO:0000313" key="5">
    <source>
        <dbReference type="EMBL" id="MFB9377185.1"/>
    </source>
</evidence>
<name>A0ABV5LSX8_9ACTN</name>
<reference evidence="5 6" key="1">
    <citation type="submission" date="2024-09" db="EMBL/GenBank/DDBJ databases">
        <authorList>
            <person name="Sun Q."/>
            <person name="Mori K."/>
        </authorList>
    </citation>
    <scope>NUCLEOTIDE SEQUENCE [LARGE SCALE GENOMIC DNA]</scope>
    <source>
        <strain evidence="5 6">TISTR 1856</strain>
    </source>
</reference>